<gene>
    <name evidence="1" type="primary">RBFA</name>
    <name evidence="1" type="ORF">G0U57_007489</name>
</gene>
<comment type="caution">
    <text evidence="1">The sequence shown here is derived from an EMBL/GenBank/DDBJ whole genome shotgun (WGS) entry which is preliminary data.</text>
</comment>
<dbReference type="EMBL" id="JAHGAV010000201">
    <property type="protein sequence ID" value="KAG6928799.1"/>
    <property type="molecule type" value="Genomic_DNA"/>
</dbReference>
<dbReference type="PANTHER" id="PTHR14725:SF0">
    <property type="entry name" value="RIBOSOME-BINDING FACTOR A, MITOCHONDRIAL-RELATED"/>
    <property type="match status" value="1"/>
</dbReference>
<proteinExistence type="predicted"/>
<evidence type="ECO:0000313" key="1">
    <source>
        <dbReference type="EMBL" id="KAG6928799.1"/>
    </source>
</evidence>
<dbReference type="Proteomes" id="UP000765507">
    <property type="component" value="Unassembled WGS sequence"/>
</dbReference>
<dbReference type="PANTHER" id="PTHR14725">
    <property type="entry name" value="RIBOSOME-BINDING FACTOR A, MITOCHONDRIAL-RELATED"/>
    <property type="match status" value="1"/>
</dbReference>
<dbReference type="InterPro" id="IPR039212">
    <property type="entry name" value="RBFA_mitochondrial"/>
</dbReference>
<dbReference type="InterPro" id="IPR023799">
    <property type="entry name" value="RbfA_dom_sf"/>
</dbReference>
<dbReference type="InterPro" id="IPR015946">
    <property type="entry name" value="KH_dom-like_a/b"/>
</dbReference>
<reference evidence="1 2" key="1">
    <citation type="journal article" date="2020" name="G3 (Bethesda)">
        <title>Draft Genome of the Common Snapping Turtle, Chelydra serpentina, a Model for Phenotypic Plasticity in Reptiles.</title>
        <authorList>
            <person name="Das D."/>
            <person name="Singh S.K."/>
            <person name="Bierstedt J."/>
            <person name="Erickson A."/>
            <person name="Galli G.L.J."/>
            <person name="Crossley D.A. 2nd"/>
            <person name="Rhen T."/>
        </authorList>
    </citation>
    <scope>NUCLEOTIDE SEQUENCE [LARGE SCALE GENOMIC DNA]</scope>
    <source>
        <strain evidence="1">KW</strain>
    </source>
</reference>
<accession>A0A8T1SIN0</accession>
<evidence type="ECO:0000313" key="2">
    <source>
        <dbReference type="Proteomes" id="UP000765507"/>
    </source>
</evidence>
<keyword evidence="2" id="KW-1185">Reference proteome</keyword>
<dbReference type="InterPro" id="IPR020053">
    <property type="entry name" value="Ribosome-bd_factorA_CS"/>
</dbReference>
<protein>
    <submittedName>
        <fullName evidence="1">Putative ribosome binding factor A (Putative)</fullName>
    </submittedName>
</protein>
<dbReference type="Pfam" id="PF02033">
    <property type="entry name" value="RBFA"/>
    <property type="match status" value="1"/>
</dbReference>
<organism evidence="1 2">
    <name type="scientific">Chelydra serpentina</name>
    <name type="common">Snapping turtle</name>
    <name type="synonym">Testudo serpentina</name>
    <dbReference type="NCBI Taxonomy" id="8475"/>
    <lineage>
        <taxon>Eukaryota</taxon>
        <taxon>Metazoa</taxon>
        <taxon>Chordata</taxon>
        <taxon>Craniata</taxon>
        <taxon>Vertebrata</taxon>
        <taxon>Euteleostomi</taxon>
        <taxon>Archelosauria</taxon>
        <taxon>Testudinata</taxon>
        <taxon>Testudines</taxon>
        <taxon>Cryptodira</taxon>
        <taxon>Durocryptodira</taxon>
        <taxon>Americhelydia</taxon>
        <taxon>Chelydroidea</taxon>
        <taxon>Chelydridae</taxon>
        <taxon>Chelydra</taxon>
    </lineage>
</organism>
<dbReference type="PROSITE" id="PS01319">
    <property type="entry name" value="RBFA"/>
    <property type="match status" value="1"/>
</dbReference>
<feature type="non-terminal residue" evidence="1">
    <location>
        <position position="1"/>
    </location>
</feature>
<name>A0A8T1SIN0_CHESE</name>
<dbReference type="Gene3D" id="3.30.300.20">
    <property type="match status" value="1"/>
</dbReference>
<dbReference type="GO" id="GO:0006364">
    <property type="term" value="P:rRNA processing"/>
    <property type="evidence" value="ECO:0007669"/>
    <property type="project" value="InterPro"/>
</dbReference>
<dbReference type="OrthoDB" id="418445at2759"/>
<dbReference type="SUPFAM" id="SSF89919">
    <property type="entry name" value="Ribosome-binding factor A, RbfA"/>
    <property type="match status" value="1"/>
</dbReference>
<dbReference type="AlphaFoldDB" id="A0A8T1SIN0"/>
<dbReference type="InterPro" id="IPR000238">
    <property type="entry name" value="RbfA"/>
</dbReference>
<sequence>TAVNAAPRLQHLRGRTGGGPVRCRPCPLGAWRSEARLLLPRPGPERRAARCSMWGSRAGRGPRWRQLRAIAPGGAQRQSAASGGGGAASGAGALLPGGPRALHGSAALCGSKNLLKKFASKTKKKFWYDSPTVGSHLMYKPSKLATILKATQQKTRKEDSIRKKVLNVLLYKAVTDMMSTCEVSQEVCDLKLELTKVSLSPDFSACCVYWNPAESAKEEDRIESILQKSAPRIRHLLITHQVLRTVPPIVFVKDKEAAAMKEIDRLLAIADFGPQEEKDTLAENDFSESESSVSSSVMAASSIPANLFGIDHEVLNKQITEYKKMKKVKDTEGIGWAEQQQLQLAEIQKQKKMKKKKIRDPFENDITPQKYLLDKYSEDSLDGDIAPSQDSELEYELQEVVDELEVDDDRNQSTTKLK</sequence>